<dbReference type="InterPro" id="IPR019734">
    <property type="entry name" value="TPR_rpt"/>
</dbReference>
<dbReference type="PANTHER" id="PTHR47684:SF1">
    <property type="entry name" value="PROTEIN TONSOKU"/>
    <property type="match status" value="1"/>
</dbReference>
<reference evidence="4 5" key="1">
    <citation type="journal article" date="2018" name="PLoS Genet.">
        <title>Population sequencing reveals clonal diversity and ancestral inbreeding in the grapevine cultivar Chardonnay.</title>
        <authorList>
            <person name="Roach M.J."/>
            <person name="Johnson D.L."/>
            <person name="Bohlmann J."/>
            <person name="van Vuuren H.J."/>
            <person name="Jones S.J."/>
            <person name="Pretorius I.S."/>
            <person name="Schmidt S.A."/>
            <person name="Borneman A.R."/>
        </authorList>
    </citation>
    <scope>NUCLEOTIDE SEQUENCE [LARGE SCALE GENOMIC DNA]</scope>
    <source>
        <strain evidence="5">cv. Chardonnay</strain>
        <tissue evidence="4">Leaf</tissue>
    </source>
</reference>
<evidence type="ECO:0000313" key="5">
    <source>
        <dbReference type="Proteomes" id="UP000288805"/>
    </source>
</evidence>
<dbReference type="Gene3D" id="1.25.40.10">
    <property type="entry name" value="Tetratricopeptide repeat domain"/>
    <property type="match status" value="2"/>
</dbReference>
<dbReference type="GO" id="GO:0072423">
    <property type="term" value="P:response to DNA damage checkpoint signaling"/>
    <property type="evidence" value="ECO:0007669"/>
    <property type="project" value="InterPro"/>
</dbReference>
<dbReference type="Pfam" id="PF13424">
    <property type="entry name" value="TPR_12"/>
    <property type="match status" value="1"/>
</dbReference>
<keyword evidence="2" id="KW-0175">Coiled coil</keyword>
<evidence type="ECO:0000256" key="2">
    <source>
        <dbReference type="SAM" id="Coils"/>
    </source>
</evidence>
<dbReference type="GO" id="GO:0009933">
    <property type="term" value="P:meristem structural organization"/>
    <property type="evidence" value="ECO:0007669"/>
    <property type="project" value="InterPro"/>
</dbReference>
<dbReference type="Proteomes" id="UP000288805">
    <property type="component" value="Unassembled WGS sequence"/>
</dbReference>
<dbReference type="SUPFAM" id="SSF48452">
    <property type="entry name" value="TPR-like"/>
    <property type="match status" value="2"/>
</dbReference>
<evidence type="ECO:0000313" key="4">
    <source>
        <dbReference type="EMBL" id="RVW32723.1"/>
    </source>
</evidence>
<dbReference type="AlphaFoldDB" id="A0A438DB85"/>
<feature type="region of interest" description="Disordered" evidence="3">
    <location>
        <begin position="596"/>
        <end position="615"/>
    </location>
</feature>
<feature type="region of interest" description="Disordered" evidence="3">
    <location>
        <begin position="536"/>
        <end position="564"/>
    </location>
</feature>
<dbReference type="GO" id="GO:0005634">
    <property type="term" value="C:nucleus"/>
    <property type="evidence" value="ECO:0007669"/>
    <property type="project" value="InterPro"/>
</dbReference>
<dbReference type="InterPro" id="IPR044227">
    <property type="entry name" value="TONSOKU"/>
</dbReference>
<feature type="repeat" description="TPR" evidence="1">
    <location>
        <begin position="229"/>
        <end position="262"/>
    </location>
</feature>
<evidence type="ECO:0000256" key="1">
    <source>
        <dbReference type="PROSITE-ProRule" id="PRU00339"/>
    </source>
</evidence>
<organism evidence="4 5">
    <name type="scientific">Vitis vinifera</name>
    <name type="common">Grape</name>
    <dbReference type="NCBI Taxonomy" id="29760"/>
    <lineage>
        <taxon>Eukaryota</taxon>
        <taxon>Viridiplantae</taxon>
        <taxon>Streptophyta</taxon>
        <taxon>Embryophyta</taxon>
        <taxon>Tracheophyta</taxon>
        <taxon>Spermatophyta</taxon>
        <taxon>Magnoliopsida</taxon>
        <taxon>eudicotyledons</taxon>
        <taxon>Gunneridae</taxon>
        <taxon>Pentapetalae</taxon>
        <taxon>rosids</taxon>
        <taxon>Vitales</taxon>
        <taxon>Vitaceae</taxon>
        <taxon>Viteae</taxon>
        <taxon>Vitis</taxon>
    </lineage>
</organism>
<comment type="caution">
    <text evidence="4">The sequence shown here is derived from an EMBL/GenBank/DDBJ whole genome shotgun (WGS) entry which is preliminary data.</text>
</comment>
<evidence type="ECO:0000256" key="3">
    <source>
        <dbReference type="SAM" id="MobiDB-lite"/>
    </source>
</evidence>
<keyword evidence="1" id="KW-0802">TPR repeat</keyword>
<dbReference type="PANTHER" id="PTHR47684">
    <property type="entry name" value="PROTEIN TONSOKU"/>
    <property type="match status" value="1"/>
</dbReference>
<feature type="coiled-coil region" evidence="2">
    <location>
        <begin position="279"/>
        <end position="309"/>
    </location>
</feature>
<name>A0A438DB85_VITVI</name>
<dbReference type="EMBL" id="QGNW01001708">
    <property type="protein sequence ID" value="RVW32723.1"/>
    <property type="molecule type" value="Genomic_DNA"/>
</dbReference>
<proteinExistence type="predicted"/>
<sequence>MVRDDPQLSAAKRAYRNASMEGNRQEEARWANLIGDIFKNRGEYVEALKWLRIDYDISMKYLPEKQLLPTCQSVGELLLRLENFKDALIYQGSIVYHFDLGEHRSSDDDHYSVRNAKKYFKSAMRLAQTLKENPPSNKSSFLKEFIDAHNNIGMLEMDLDNLEEAHKILTKGLKICDEEEVIDDDDGRSRLHHNLGRVYMELRKWDKAREHIEKDIIICKRIGHFQGEAKGYINLGELHYRVQKYEEANLCYQKALDLAKSMEDEDALVSQIDENIVTVKKAVKVMADMQKEEQNLKKLARNMATARGTPGERRCLLQQNASLDLLIEKSSMIFAWLKVTQLSLLVAFGLVGWVGSQPLTLEMCLNGVSDANRYSHIHREFAKRKKRIANELCDKEKLSDSFLVIGESYQKLRNFDKALKWYTKSWETYKSINNLEGQALAKINIGDVLDSDGNWAGALDAFEEGYRHKSSFLGVVDGGILVKIAVQENLPSVQLSALENMHYSHMIRFDNLEEASLEMKKHEGRNIAEDCCSETDTERDDCLSNSRSDPSCSVKKGKSKSDRGEFKDDVPLISLLQSNKKLPKWNIAHVDEVLPTGASHKSSSTSTSNQQTVGRKRVRVVLSDDEGEMQDEVACSNFECGRLHKCPVEDVGATDEFKNRTDLASPASGFQDVSAIPSKCAISSSTPMILEESTSSYKLRTPNKHSAADLKLHTSEGAYGQYIAFKIENDLIQIEAAPCMVDDMLSIESLKVEVACLYYLQLPVDKRSRGRQFLPNFKFSKLHITNHQNIGMRYMLNQLD</sequence>
<dbReference type="SMART" id="SM00028">
    <property type="entry name" value="TPR"/>
    <property type="match status" value="5"/>
</dbReference>
<dbReference type="PROSITE" id="PS50005">
    <property type="entry name" value="TPR"/>
    <property type="match status" value="1"/>
</dbReference>
<accession>A0A438DB85</accession>
<dbReference type="GO" id="GO:0040029">
    <property type="term" value="P:epigenetic regulation of gene expression"/>
    <property type="evidence" value="ECO:0007669"/>
    <property type="project" value="InterPro"/>
</dbReference>
<protein>
    <submittedName>
        <fullName evidence="4">Protein TONSOKU</fullName>
    </submittedName>
</protein>
<gene>
    <name evidence="4" type="primary">TSK_2</name>
    <name evidence="4" type="ORF">CK203_086303</name>
</gene>
<dbReference type="InterPro" id="IPR011990">
    <property type="entry name" value="TPR-like_helical_dom_sf"/>
</dbReference>